<keyword evidence="3" id="KW-0547">Nucleotide-binding</keyword>
<dbReference type="EMBL" id="SLZZ01000024">
    <property type="protein sequence ID" value="TCS76430.1"/>
    <property type="molecule type" value="Genomic_DNA"/>
</dbReference>
<dbReference type="GO" id="GO:0005524">
    <property type="term" value="F:ATP binding"/>
    <property type="evidence" value="ECO:0007669"/>
    <property type="project" value="UniProtKB-KW"/>
</dbReference>
<dbReference type="Gene3D" id="3.40.50.300">
    <property type="entry name" value="P-loop containing nucleotide triphosphate hydrolases"/>
    <property type="match status" value="2"/>
</dbReference>
<dbReference type="PANTHER" id="PTHR43790:SF9">
    <property type="entry name" value="GALACTOFURANOSE TRANSPORTER ATP-BINDING PROTEIN YTFR"/>
    <property type="match status" value="1"/>
</dbReference>
<feature type="domain" description="ABC transporter" evidence="5">
    <location>
        <begin position="6"/>
        <end position="240"/>
    </location>
</feature>
<name>A0A4R3K2D8_9FIRM</name>
<evidence type="ECO:0000256" key="4">
    <source>
        <dbReference type="ARBA" id="ARBA00022840"/>
    </source>
</evidence>
<keyword evidence="4" id="KW-0067">ATP-binding</keyword>
<dbReference type="GO" id="GO:0016887">
    <property type="term" value="F:ATP hydrolysis activity"/>
    <property type="evidence" value="ECO:0007669"/>
    <property type="project" value="InterPro"/>
</dbReference>
<dbReference type="RefSeq" id="WP_132382955.1">
    <property type="nucleotide sequence ID" value="NZ_SLZZ01000024.1"/>
</dbReference>
<gene>
    <name evidence="6" type="ORF">EDD59_12446</name>
</gene>
<reference evidence="6 7" key="1">
    <citation type="submission" date="2019-03" db="EMBL/GenBank/DDBJ databases">
        <title>Genomic Encyclopedia of Type Strains, Phase IV (KMG-IV): sequencing the most valuable type-strain genomes for metagenomic binning, comparative biology and taxonomic classification.</title>
        <authorList>
            <person name="Goeker M."/>
        </authorList>
    </citation>
    <scope>NUCLEOTIDE SEQUENCE [LARGE SCALE GENOMIC DNA]</scope>
    <source>
        <strain evidence="6 7">DSM 29489</strain>
    </source>
</reference>
<keyword evidence="1" id="KW-0813">Transport</keyword>
<protein>
    <submittedName>
        <fullName evidence="6">ABC-type sugar transport system ATPase subunit</fullName>
    </submittedName>
</protein>
<evidence type="ECO:0000313" key="6">
    <source>
        <dbReference type="EMBL" id="TCS76430.1"/>
    </source>
</evidence>
<accession>A0A4R3K2D8</accession>
<dbReference type="SUPFAM" id="SSF52540">
    <property type="entry name" value="P-loop containing nucleoside triphosphate hydrolases"/>
    <property type="match status" value="2"/>
</dbReference>
<evidence type="ECO:0000256" key="2">
    <source>
        <dbReference type="ARBA" id="ARBA00022737"/>
    </source>
</evidence>
<keyword evidence="2" id="KW-0677">Repeat</keyword>
<dbReference type="InterPro" id="IPR027417">
    <property type="entry name" value="P-loop_NTPase"/>
</dbReference>
<feature type="domain" description="ABC transporter" evidence="5">
    <location>
        <begin position="249"/>
        <end position="475"/>
    </location>
</feature>
<sequence length="475" mass="55935">MRNEILRVSHLYKKIGDTLILNDFSMNLYEGEILGIMGLRDSGKSLLFRILTGDEELDKGTLFFNETKVSQYSSLLTNKIALITKKPLLEKNMTVTDNIFHIRRHRHHQFWIREKSYYLQTKEQLNKISININPNSKVEDLTRIECYMVEIIKKYIMGAKVILLDDFSQEFNTNEIAQLYVWLKKLSALGISFILAGYRMDNLQICSERILFLTNGTTGKIITNVKRKQVDENLIFQMPTFKHKKNQIKEKENIVFQAERVSIEEVGEISFKLRQGEIVTLVDFSGINNQRLFECLMNLEKMKKGKLYHLNQIMNGKRLTDRSEDCLFVDFNLKNSVIEQISLQDNLCLGNFHKISTAGFYRQKSMDYIERDFLNWYPNEELRGRSDCRHLSEKDKMAILLYRIRLYKPRVIFCIDPSRYTDALIYGMMQQELHELAKAGISILIMAKTVEQNYQLTDRFLFWEEGKLVENSFDF</sequence>
<dbReference type="AlphaFoldDB" id="A0A4R3K2D8"/>
<dbReference type="OrthoDB" id="2014027at2"/>
<dbReference type="Pfam" id="PF00005">
    <property type="entry name" value="ABC_tran"/>
    <property type="match status" value="1"/>
</dbReference>
<dbReference type="PROSITE" id="PS50893">
    <property type="entry name" value="ABC_TRANSPORTER_2"/>
    <property type="match status" value="2"/>
</dbReference>
<dbReference type="PANTHER" id="PTHR43790">
    <property type="entry name" value="CARBOHYDRATE TRANSPORT ATP-BINDING PROTEIN MG119-RELATED"/>
    <property type="match status" value="1"/>
</dbReference>
<dbReference type="InterPro" id="IPR003439">
    <property type="entry name" value="ABC_transporter-like_ATP-bd"/>
</dbReference>
<evidence type="ECO:0000256" key="1">
    <source>
        <dbReference type="ARBA" id="ARBA00022448"/>
    </source>
</evidence>
<evidence type="ECO:0000256" key="3">
    <source>
        <dbReference type="ARBA" id="ARBA00022741"/>
    </source>
</evidence>
<dbReference type="InterPro" id="IPR050107">
    <property type="entry name" value="ABC_carbohydrate_import_ATPase"/>
</dbReference>
<keyword evidence="7" id="KW-1185">Reference proteome</keyword>
<comment type="caution">
    <text evidence="6">The sequence shown here is derived from an EMBL/GenBank/DDBJ whole genome shotgun (WGS) entry which is preliminary data.</text>
</comment>
<evidence type="ECO:0000259" key="5">
    <source>
        <dbReference type="PROSITE" id="PS50893"/>
    </source>
</evidence>
<proteinExistence type="predicted"/>
<keyword evidence="6" id="KW-0762">Sugar transport</keyword>
<evidence type="ECO:0000313" key="7">
    <source>
        <dbReference type="Proteomes" id="UP000295726"/>
    </source>
</evidence>
<dbReference type="Proteomes" id="UP000295726">
    <property type="component" value="Unassembled WGS sequence"/>
</dbReference>
<organism evidence="6 7">
    <name type="scientific">Muricomes intestini</name>
    <dbReference type="NCBI Taxonomy" id="1796634"/>
    <lineage>
        <taxon>Bacteria</taxon>
        <taxon>Bacillati</taxon>
        <taxon>Bacillota</taxon>
        <taxon>Clostridia</taxon>
        <taxon>Lachnospirales</taxon>
        <taxon>Lachnospiraceae</taxon>
        <taxon>Muricomes</taxon>
    </lineage>
</organism>